<dbReference type="SUPFAM" id="SSF52833">
    <property type="entry name" value="Thioredoxin-like"/>
    <property type="match status" value="1"/>
</dbReference>
<accession>A0A813FQZ1</accession>
<evidence type="ECO:0000313" key="9">
    <source>
        <dbReference type="EMBL" id="CAE8614910.1"/>
    </source>
</evidence>
<dbReference type="Pfam" id="PF00175">
    <property type="entry name" value="NAD_binding_1"/>
    <property type="match status" value="1"/>
</dbReference>
<dbReference type="Gene3D" id="2.40.30.10">
    <property type="entry name" value="Translation factors"/>
    <property type="match status" value="1"/>
</dbReference>
<evidence type="ECO:0000313" key="10">
    <source>
        <dbReference type="Proteomes" id="UP000654075"/>
    </source>
</evidence>
<evidence type="ECO:0000256" key="2">
    <source>
        <dbReference type="ARBA" id="ARBA00022630"/>
    </source>
</evidence>
<dbReference type="SUPFAM" id="SSF52343">
    <property type="entry name" value="Ferredoxin reductase-like, C-terminal NADP-linked domain"/>
    <property type="match status" value="1"/>
</dbReference>
<feature type="binding site" evidence="5">
    <location>
        <position position="404"/>
    </location>
    <ligand>
        <name>FAD</name>
        <dbReference type="ChEBI" id="CHEBI:57692"/>
    </ligand>
</feature>
<reference evidence="9" key="1">
    <citation type="submission" date="2021-02" db="EMBL/GenBank/DDBJ databases">
        <authorList>
            <person name="Dougan E. K."/>
            <person name="Rhodes N."/>
            <person name="Thang M."/>
            <person name="Chan C."/>
        </authorList>
    </citation>
    <scope>NUCLEOTIDE SEQUENCE</scope>
</reference>
<proteinExistence type="predicted"/>
<dbReference type="PANTHER" id="PTHR19370">
    <property type="entry name" value="NADH-CYTOCHROME B5 REDUCTASE"/>
    <property type="match status" value="1"/>
</dbReference>
<dbReference type="SUPFAM" id="SSF63380">
    <property type="entry name" value="Riboflavin synthase domain-like"/>
    <property type="match status" value="1"/>
</dbReference>
<dbReference type="Pfam" id="PF00970">
    <property type="entry name" value="FAD_binding_6"/>
    <property type="match status" value="1"/>
</dbReference>
<keyword evidence="10" id="KW-1185">Reference proteome</keyword>
<dbReference type="InterPro" id="IPR001433">
    <property type="entry name" value="OxRdtase_FAD/NAD-bd"/>
</dbReference>
<evidence type="ECO:0000256" key="1">
    <source>
        <dbReference type="ARBA" id="ARBA00001974"/>
    </source>
</evidence>
<evidence type="ECO:0000259" key="8">
    <source>
        <dbReference type="Pfam" id="PF00970"/>
    </source>
</evidence>
<feature type="region of interest" description="Disordered" evidence="6">
    <location>
        <begin position="1"/>
        <end position="35"/>
    </location>
</feature>
<dbReference type="InterPro" id="IPR001834">
    <property type="entry name" value="CBR-like"/>
</dbReference>
<dbReference type="CDD" id="cd02980">
    <property type="entry name" value="TRX_Fd_family"/>
    <property type="match status" value="1"/>
</dbReference>
<keyword evidence="4" id="KW-0560">Oxidoreductase</keyword>
<comment type="cofactor">
    <cofactor evidence="1 5">
        <name>FAD</name>
        <dbReference type="ChEBI" id="CHEBI:57692"/>
    </cofactor>
</comment>
<evidence type="ECO:0000256" key="3">
    <source>
        <dbReference type="ARBA" id="ARBA00022827"/>
    </source>
</evidence>
<gene>
    <name evidence="9" type="ORF">PGLA1383_LOCUS32630</name>
</gene>
<feature type="binding site" evidence="5">
    <location>
        <position position="431"/>
    </location>
    <ligand>
        <name>FAD</name>
        <dbReference type="ChEBI" id="CHEBI:57692"/>
    </ligand>
</feature>
<dbReference type="SUPFAM" id="SSF48452">
    <property type="entry name" value="TPR-like"/>
    <property type="match status" value="1"/>
</dbReference>
<dbReference type="InterPro" id="IPR011990">
    <property type="entry name" value="TPR-like_helical_dom_sf"/>
</dbReference>
<dbReference type="Gene3D" id="1.25.40.10">
    <property type="entry name" value="Tetratricopeptide repeat domain"/>
    <property type="match status" value="1"/>
</dbReference>
<dbReference type="PRINTS" id="PR00406">
    <property type="entry name" value="CYTB5RDTASE"/>
</dbReference>
<dbReference type="Gene3D" id="3.40.30.10">
    <property type="entry name" value="Glutaredoxin"/>
    <property type="match status" value="1"/>
</dbReference>
<evidence type="ECO:0000259" key="7">
    <source>
        <dbReference type="Pfam" id="PF00175"/>
    </source>
</evidence>
<feature type="domain" description="Oxidoreductase FAD/NAD(P)-binding" evidence="7">
    <location>
        <begin position="496"/>
        <end position="563"/>
    </location>
</feature>
<dbReference type="InterPro" id="IPR036249">
    <property type="entry name" value="Thioredoxin-like_sf"/>
</dbReference>
<feature type="binding site" evidence="5">
    <location>
        <position position="430"/>
    </location>
    <ligand>
        <name>FAD</name>
        <dbReference type="ChEBI" id="CHEBI:57692"/>
    </ligand>
</feature>
<dbReference type="InterPro" id="IPR017938">
    <property type="entry name" value="Riboflavin_synthase-like_b-brl"/>
</dbReference>
<dbReference type="GO" id="GO:0016491">
    <property type="term" value="F:oxidoreductase activity"/>
    <property type="evidence" value="ECO:0007669"/>
    <property type="project" value="UniProtKB-KW"/>
</dbReference>
<dbReference type="OrthoDB" id="432685at2759"/>
<dbReference type="EMBL" id="CAJNNV010025526">
    <property type="protein sequence ID" value="CAE8614910.1"/>
    <property type="molecule type" value="Genomic_DNA"/>
</dbReference>
<keyword evidence="2 5" id="KW-0285">Flavoprotein</keyword>
<sequence>MDSLPSSGPLRLLVTPPALPSDFQPTGEQFSPPSAGPLRLLVTPPAVPSAHAPLRAAPPTISVRGGEAQPGAGSRRAGPFGKGTTIYVCTHGACTAQGAAALLSDLEDLAPHTQLRPARRGCLGMCGQGPNVLLQPPSSDGKACVQSGIKTFSKVMALLRQGLDSSEPQVPEEVLQRARLMSDAMRLMSFSSGAPGSALKDMVKAAGFLSQAIDLEAESLSDAGRLRKLRMLRGRANGRSVLCVESSSDRQSFVERALADFKHVMSEEPKFAAAYAEAARVLSFVRQLPEAVEMYQRSLELSGFDQASGRAPRSKLPFGLPSEEVEQVRRSLAKLQQRLAGPYTWVEAEDSGEGDGLWKVVGISGLSWDTCIYRLENRPPAVGHPWPRQAWHVRAGFDSTTREYTPVSSAEDWEEGRLELLVKSYAKGTVSKVFGTLKTDAEAHEVSQADYSPMDDQPCWVRLSEPMLTLHLPQLQEELCAADARPTVVLRRLGIVVGGTGISPALQLLREVADPKGAFGASCQAWLLYSSRTSLDVLMLDELRAVELASGGRISVKHTLTDPCEAVGGSDPWEAVPQQQHFRGRHGHFASFFDPFAPKTGPLRTGPGEEAEFRGQVDSQMLQASLPAPGAGTRVVLCGPQGLLDSVRGKLATLGFGGSDLVELGSGHKAEASEGPRSTAGALRSLAATTTTAGALTSFVATSAQGPPEVRPAGGLGSFADRVRAAQSMT</sequence>
<dbReference type="Proteomes" id="UP000654075">
    <property type="component" value="Unassembled WGS sequence"/>
</dbReference>
<comment type="caution">
    <text evidence="9">The sequence shown here is derived from an EMBL/GenBank/DDBJ whole genome shotgun (WGS) entry which is preliminary data.</text>
</comment>
<keyword evidence="3 5" id="KW-0274">FAD</keyword>
<evidence type="ECO:0000256" key="5">
    <source>
        <dbReference type="PIRSR" id="PIRSR601834-1"/>
    </source>
</evidence>
<evidence type="ECO:0000256" key="4">
    <source>
        <dbReference type="ARBA" id="ARBA00023002"/>
    </source>
</evidence>
<protein>
    <submittedName>
        <fullName evidence="9">Uncharacterized protein</fullName>
    </submittedName>
</protein>
<evidence type="ECO:0000256" key="6">
    <source>
        <dbReference type="SAM" id="MobiDB-lite"/>
    </source>
</evidence>
<feature type="binding site" evidence="5">
    <location>
        <position position="423"/>
    </location>
    <ligand>
        <name>FAD</name>
        <dbReference type="ChEBI" id="CHEBI:57692"/>
    </ligand>
</feature>
<feature type="binding site" evidence="5">
    <location>
        <position position="402"/>
    </location>
    <ligand>
        <name>FAD</name>
        <dbReference type="ChEBI" id="CHEBI:57692"/>
    </ligand>
</feature>
<dbReference type="Gene3D" id="3.40.50.80">
    <property type="entry name" value="Nucleotide-binding domain of ferredoxin-NADP reductase (FNR) module"/>
    <property type="match status" value="1"/>
</dbReference>
<dbReference type="InterPro" id="IPR039261">
    <property type="entry name" value="FNR_nucleotide-bd"/>
</dbReference>
<dbReference type="InterPro" id="IPR008333">
    <property type="entry name" value="Cbr1-like_FAD-bd_dom"/>
</dbReference>
<feature type="domain" description="Flavoprotein pyridine nucleotide cytochrome reductase-like FAD-binding" evidence="8">
    <location>
        <begin position="364"/>
        <end position="440"/>
    </location>
</feature>
<dbReference type="AlphaFoldDB" id="A0A813FQZ1"/>
<name>A0A813FQZ1_POLGL</name>
<organism evidence="9 10">
    <name type="scientific">Polarella glacialis</name>
    <name type="common">Dinoflagellate</name>
    <dbReference type="NCBI Taxonomy" id="89957"/>
    <lineage>
        <taxon>Eukaryota</taxon>
        <taxon>Sar</taxon>
        <taxon>Alveolata</taxon>
        <taxon>Dinophyceae</taxon>
        <taxon>Suessiales</taxon>
        <taxon>Suessiaceae</taxon>
        <taxon>Polarella</taxon>
    </lineage>
</organism>
<feature type="binding site" evidence="5">
    <location>
        <position position="421"/>
    </location>
    <ligand>
        <name>FAD</name>
        <dbReference type="ChEBI" id="CHEBI:57692"/>
    </ligand>
</feature>
<feature type="compositionally biased region" description="Polar residues" evidence="6">
    <location>
        <begin position="23"/>
        <end position="32"/>
    </location>
</feature>
<feature type="region of interest" description="Disordered" evidence="6">
    <location>
        <begin position="50"/>
        <end position="77"/>
    </location>
</feature>